<keyword evidence="1" id="KW-0238">DNA-binding</keyword>
<dbReference type="PANTHER" id="PTHR46797:SF1">
    <property type="entry name" value="METHYLPHOSPHONATE SYNTHASE"/>
    <property type="match status" value="1"/>
</dbReference>
<dbReference type="EMBL" id="SGXF01000001">
    <property type="protein sequence ID" value="RZT02825.1"/>
    <property type="molecule type" value="Genomic_DNA"/>
</dbReference>
<name>A0A4Q7PQM2_9FIRM</name>
<dbReference type="GO" id="GO:0003700">
    <property type="term" value="F:DNA-binding transcription factor activity"/>
    <property type="evidence" value="ECO:0007669"/>
    <property type="project" value="TreeGrafter"/>
</dbReference>
<dbReference type="PANTHER" id="PTHR46797">
    <property type="entry name" value="HTH-TYPE TRANSCRIPTIONAL REGULATOR"/>
    <property type="match status" value="1"/>
</dbReference>
<accession>A0A4Q7PQM2</accession>
<organism evidence="3 4">
    <name type="scientific">Cuneatibacter caecimuris</name>
    <dbReference type="NCBI Taxonomy" id="1796618"/>
    <lineage>
        <taxon>Bacteria</taxon>
        <taxon>Bacillati</taxon>
        <taxon>Bacillota</taxon>
        <taxon>Clostridia</taxon>
        <taxon>Lachnospirales</taxon>
        <taxon>Lachnospiraceae</taxon>
        <taxon>Cuneatibacter</taxon>
    </lineage>
</organism>
<feature type="domain" description="HTH cro/C1-type" evidence="2">
    <location>
        <begin position="7"/>
        <end position="61"/>
    </location>
</feature>
<dbReference type="PROSITE" id="PS50943">
    <property type="entry name" value="HTH_CROC1"/>
    <property type="match status" value="1"/>
</dbReference>
<evidence type="ECO:0000313" key="3">
    <source>
        <dbReference type="EMBL" id="RZT02825.1"/>
    </source>
</evidence>
<reference evidence="3 4" key="1">
    <citation type="submission" date="2019-02" db="EMBL/GenBank/DDBJ databases">
        <title>Genomic Encyclopedia of Type Strains, Phase IV (KMG-IV): sequencing the most valuable type-strain genomes for metagenomic binning, comparative biology and taxonomic classification.</title>
        <authorList>
            <person name="Goeker M."/>
        </authorList>
    </citation>
    <scope>NUCLEOTIDE SEQUENCE [LARGE SCALE GENOMIC DNA]</scope>
    <source>
        <strain evidence="3 4">DSM 29486</strain>
    </source>
</reference>
<comment type="caution">
    <text evidence="3">The sequence shown here is derived from an EMBL/GenBank/DDBJ whole genome shotgun (WGS) entry which is preliminary data.</text>
</comment>
<dbReference type="CDD" id="cd00093">
    <property type="entry name" value="HTH_XRE"/>
    <property type="match status" value="1"/>
</dbReference>
<dbReference type="OrthoDB" id="9785138at2"/>
<protein>
    <submittedName>
        <fullName evidence="3">Helix-turn-helix protein</fullName>
    </submittedName>
</protein>
<evidence type="ECO:0000256" key="1">
    <source>
        <dbReference type="ARBA" id="ARBA00023125"/>
    </source>
</evidence>
<sequence length="149" mass="16975">MTVGEKIRKFRTEQNLLQKDLAQKCRMSESAIRNYELGNRTPSPKHLEVIASALGVSVFAISEPNLNSELGVMHALFEMEENYNLKVVEENGIYCLQAAPKKRGQASISDLVIEWGEANKKYQAGEMTKEEYAHWKDTFPESIAINRRK</sequence>
<dbReference type="RefSeq" id="WP_130433532.1">
    <property type="nucleotide sequence ID" value="NZ_SGXF01000001.1"/>
</dbReference>
<gene>
    <name evidence="3" type="ORF">EV209_0953</name>
</gene>
<dbReference type="GO" id="GO:0005829">
    <property type="term" value="C:cytosol"/>
    <property type="evidence" value="ECO:0007669"/>
    <property type="project" value="TreeGrafter"/>
</dbReference>
<dbReference type="SUPFAM" id="SSF47413">
    <property type="entry name" value="lambda repressor-like DNA-binding domains"/>
    <property type="match status" value="1"/>
</dbReference>
<dbReference type="Pfam" id="PF01381">
    <property type="entry name" value="HTH_3"/>
    <property type="match status" value="1"/>
</dbReference>
<keyword evidence="4" id="KW-1185">Reference proteome</keyword>
<evidence type="ECO:0000259" key="2">
    <source>
        <dbReference type="PROSITE" id="PS50943"/>
    </source>
</evidence>
<dbReference type="GO" id="GO:0003677">
    <property type="term" value="F:DNA binding"/>
    <property type="evidence" value="ECO:0007669"/>
    <property type="project" value="UniProtKB-KW"/>
</dbReference>
<dbReference type="InterPro" id="IPR050807">
    <property type="entry name" value="TransReg_Diox_bact_type"/>
</dbReference>
<dbReference type="InterPro" id="IPR010982">
    <property type="entry name" value="Lambda_DNA-bd_dom_sf"/>
</dbReference>
<dbReference type="SMART" id="SM00530">
    <property type="entry name" value="HTH_XRE"/>
    <property type="match status" value="1"/>
</dbReference>
<dbReference type="AlphaFoldDB" id="A0A4Q7PQM2"/>
<dbReference type="InterPro" id="IPR001387">
    <property type="entry name" value="Cro/C1-type_HTH"/>
</dbReference>
<dbReference type="Gene3D" id="1.10.260.40">
    <property type="entry name" value="lambda repressor-like DNA-binding domains"/>
    <property type="match status" value="1"/>
</dbReference>
<evidence type="ECO:0000313" key="4">
    <source>
        <dbReference type="Proteomes" id="UP000292927"/>
    </source>
</evidence>
<proteinExistence type="predicted"/>
<dbReference type="Proteomes" id="UP000292927">
    <property type="component" value="Unassembled WGS sequence"/>
</dbReference>